<proteinExistence type="predicted"/>
<keyword evidence="1" id="KW-0472">Membrane</keyword>
<evidence type="ECO:0000256" key="1">
    <source>
        <dbReference type="SAM" id="Phobius"/>
    </source>
</evidence>
<organism evidence="2">
    <name type="scientific">uncultured Caudovirales phage</name>
    <dbReference type="NCBI Taxonomy" id="2100421"/>
    <lineage>
        <taxon>Viruses</taxon>
        <taxon>Duplodnaviria</taxon>
        <taxon>Heunggongvirae</taxon>
        <taxon>Uroviricota</taxon>
        <taxon>Caudoviricetes</taxon>
        <taxon>Peduoviridae</taxon>
        <taxon>Maltschvirus</taxon>
        <taxon>Maltschvirus maltsch</taxon>
    </lineage>
</organism>
<evidence type="ECO:0000313" key="2">
    <source>
        <dbReference type="EMBL" id="CAB4204231.1"/>
    </source>
</evidence>
<gene>
    <name evidence="2" type="ORF">UFOVP1384_38</name>
</gene>
<accession>A0A6J5S6S2</accession>
<dbReference type="EMBL" id="LR797341">
    <property type="protein sequence ID" value="CAB4204231.1"/>
    <property type="molecule type" value="Genomic_DNA"/>
</dbReference>
<sequence length="63" mass="6579">MIKMKNLKTSLAGLLAGAPFIIDALMQAYTAGSFTNKSGLQLVAAIGVVLLGLYSKDHDVKGI</sequence>
<name>A0A6J5S6S2_9CAUD</name>
<evidence type="ECO:0008006" key="3">
    <source>
        <dbReference type="Google" id="ProtNLM"/>
    </source>
</evidence>
<keyword evidence="1" id="KW-1133">Transmembrane helix</keyword>
<feature type="transmembrane region" description="Helical" evidence="1">
    <location>
        <begin position="38"/>
        <end position="55"/>
    </location>
</feature>
<protein>
    <recommendedName>
        <fullName evidence="3">Holin</fullName>
    </recommendedName>
</protein>
<reference evidence="2" key="1">
    <citation type="submission" date="2020-05" db="EMBL/GenBank/DDBJ databases">
        <authorList>
            <person name="Chiriac C."/>
            <person name="Salcher M."/>
            <person name="Ghai R."/>
            <person name="Kavagutti S V."/>
        </authorList>
    </citation>
    <scope>NUCLEOTIDE SEQUENCE</scope>
</reference>
<keyword evidence="1" id="KW-0812">Transmembrane</keyword>